<dbReference type="Proteomes" id="UP000217790">
    <property type="component" value="Unassembled WGS sequence"/>
</dbReference>
<dbReference type="OrthoDB" id="2322499at2759"/>
<reference evidence="2" key="1">
    <citation type="journal article" date="2017" name="Nat. Ecol. Evol.">
        <title>Genome expansion and lineage-specific genetic innovations in the forest pathogenic fungi Armillaria.</title>
        <authorList>
            <person name="Sipos G."/>
            <person name="Prasanna A.N."/>
            <person name="Walter M.C."/>
            <person name="O'Connor E."/>
            <person name="Balint B."/>
            <person name="Krizsan K."/>
            <person name="Kiss B."/>
            <person name="Hess J."/>
            <person name="Varga T."/>
            <person name="Slot J."/>
            <person name="Riley R."/>
            <person name="Boka B."/>
            <person name="Rigling D."/>
            <person name="Barry K."/>
            <person name="Lee J."/>
            <person name="Mihaltcheva S."/>
            <person name="LaButti K."/>
            <person name="Lipzen A."/>
            <person name="Waldron R."/>
            <person name="Moloney N.M."/>
            <person name="Sperisen C."/>
            <person name="Kredics L."/>
            <person name="Vagvoelgyi C."/>
            <person name="Patrignani A."/>
            <person name="Fitzpatrick D."/>
            <person name="Nagy I."/>
            <person name="Doyle S."/>
            <person name="Anderson J.B."/>
            <person name="Grigoriev I.V."/>
            <person name="Gueldener U."/>
            <person name="Muensterkoetter M."/>
            <person name="Nagy L.G."/>
        </authorList>
    </citation>
    <scope>NUCLEOTIDE SEQUENCE [LARGE SCALE GENOMIC DNA]</scope>
    <source>
        <strain evidence="2">Ar21-2</strain>
    </source>
</reference>
<protein>
    <submittedName>
        <fullName evidence="1">Uncharacterized protein</fullName>
    </submittedName>
</protein>
<evidence type="ECO:0000313" key="2">
    <source>
        <dbReference type="Proteomes" id="UP000217790"/>
    </source>
</evidence>
<evidence type="ECO:0000313" key="1">
    <source>
        <dbReference type="EMBL" id="PBL01612.1"/>
    </source>
</evidence>
<dbReference type="STRING" id="47427.A0A2H3E2F2"/>
<keyword evidence="2" id="KW-1185">Reference proteome</keyword>
<dbReference type="InParanoid" id="A0A2H3E2F2"/>
<dbReference type="AlphaFoldDB" id="A0A2H3E2F2"/>
<dbReference type="EMBL" id="KZ293645">
    <property type="protein sequence ID" value="PBL01612.1"/>
    <property type="molecule type" value="Genomic_DNA"/>
</dbReference>
<name>A0A2H3E2F2_ARMGA</name>
<accession>A0A2H3E2F2</accession>
<organism evidence="1 2">
    <name type="scientific">Armillaria gallica</name>
    <name type="common">Bulbous honey fungus</name>
    <name type="synonym">Armillaria bulbosa</name>
    <dbReference type="NCBI Taxonomy" id="47427"/>
    <lineage>
        <taxon>Eukaryota</taxon>
        <taxon>Fungi</taxon>
        <taxon>Dikarya</taxon>
        <taxon>Basidiomycota</taxon>
        <taxon>Agaricomycotina</taxon>
        <taxon>Agaricomycetes</taxon>
        <taxon>Agaricomycetidae</taxon>
        <taxon>Agaricales</taxon>
        <taxon>Marasmiineae</taxon>
        <taxon>Physalacriaceae</taxon>
        <taxon>Armillaria</taxon>
    </lineage>
</organism>
<gene>
    <name evidence="1" type="ORF">ARMGADRAFT_222040</name>
</gene>
<proteinExistence type="predicted"/>
<sequence>MSYQRGFDPAVWRQMPPLVDICMFAAFKSLLESPTKDQIMESSFSRAMEDLPNLITAWRQDRIAHIQNLVIAGLGSQVNTTVDVTTLAICVLGCSKGCYNHSTPYADLWRHHCYRYTSYSNFQDVDNLYESRGNGDITFDSQRSALASSLVAMVSRDPAITTTEEMDSLGDTFLCMQCESYRLRIYGGGVVYGRPY</sequence>